<dbReference type="Proteomes" id="UP000295132">
    <property type="component" value="Unassembled WGS sequence"/>
</dbReference>
<keyword evidence="1" id="KW-0732">Signal</keyword>
<sequence>MKKIVVMLFSAILVLSTGNLISAETAKPKVIVTPKGNKVKVKKEIYATTEDILLRLMEPKVNKIITDKYGKQMSWRIEKIRDVALIADHIKKDSEVWYDMKMFVKVNEAEKSDFQSYDDIEVRIDIPNMFTHDRYKNTNSDMKVTLLKYEQMK</sequence>
<comment type="caution">
    <text evidence="2">The sequence shown here is derived from an EMBL/GenBank/DDBJ whole genome shotgun (WGS) entry which is preliminary data.</text>
</comment>
<feature type="signal peptide" evidence="1">
    <location>
        <begin position="1"/>
        <end position="22"/>
    </location>
</feature>
<gene>
    <name evidence="2" type="ORF">E2K98_24965</name>
</gene>
<dbReference type="RefSeq" id="WP_133339030.1">
    <property type="nucleotide sequence ID" value="NZ_SMYO01000017.1"/>
</dbReference>
<dbReference type="Pfam" id="PF13027">
    <property type="entry name" value="DUF3888"/>
    <property type="match status" value="1"/>
</dbReference>
<feature type="chain" id="PRO_5039244980" evidence="1">
    <location>
        <begin position="23"/>
        <end position="153"/>
    </location>
</feature>
<protein>
    <submittedName>
        <fullName evidence="2">DUF3888 domain-containing protein</fullName>
    </submittedName>
</protein>
<evidence type="ECO:0000313" key="2">
    <source>
        <dbReference type="EMBL" id="TDK58170.1"/>
    </source>
</evidence>
<organism evidence="2 3">
    <name type="scientific">Bacillus salipaludis</name>
    <dbReference type="NCBI Taxonomy" id="2547811"/>
    <lineage>
        <taxon>Bacteria</taxon>
        <taxon>Bacillati</taxon>
        <taxon>Bacillota</taxon>
        <taxon>Bacilli</taxon>
        <taxon>Bacillales</taxon>
        <taxon>Bacillaceae</taxon>
        <taxon>Bacillus</taxon>
    </lineage>
</organism>
<dbReference type="AlphaFoldDB" id="A0A4R5VK88"/>
<name>A0A4R5VK88_9BACI</name>
<proteinExistence type="predicted"/>
<accession>A0A4R5VK88</accession>
<evidence type="ECO:0000256" key="1">
    <source>
        <dbReference type="SAM" id="SignalP"/>
    </source>
</evidence>
<reference evidence="2 3" key="1">
    <citation type="submission" date="2019-03" db="EMBL/GenBank/DDBJ databases">
        <title>Bacillus niacini sp. nov. a Nicotinate-Metabolizing Mesophile Isolated from Soil.</title>
        <authorList>
            <person name="Zhang G."/>
        </authorList>
    </citation>
    <scope>NUCLEOTIDE SEQUENCE [LARGE SCALE GENOMIC DNA]</scope>
    <source>
        <strain evidence="2 3">WN066</strain>
    </source>
</reference>
<dbReference type="InterPro" id="IPR024984">
    <property type="entry name" value="DUF3888"/>
</dbReference>
<dbReference type="EMBL" id="SMYO01000017">
    <property type="protein sequence ID" value="TDK58170.1"/>
    <property type="molecule type" value="Genomic_DNA"/>
</dbReference>
<evidence type="ECO:0000313" key="3">
    <source>
        <dbReference type="Proteomes" id="UP000295132"/>
    </source>
</evidence>